<proteinExistence type="predicted"/>
<dbReference type="AlphaFoldDB" id="A0AAE3VV99"/>
<accession>A0AAE3VV99</accession>
<dbReference type="EMBL" id="JAUSUZ010000001">
    <property type="protein sequence ID" value="MDQ0364673.1"/>
    <property type="molecule type" value="Genomic_DNA"/>
</dbReference>
<comment type="caution">
    <text evidence="1">The sequence shown here is derived from an EMBL/GenBank/DDBJ whole genome shotgun (WGS) entry which is preliminary data.</text>
</comment>
<evidence type="ECO:0000313" key="2">
    <source>
        <dbReference type="Proteomes" id="UP001240236"/>
    </source>
</evidence>
<protein>
    <submittedName>
        <fullName evidence="1">Uncharacterized protein</fullName>
    </submittedName>
</protein>
<keyword evidence="2" id="KW-1185">Reference proteome</keyword>
<organism evidence="1 2">
    <name type="scientific">Catenuloplanes indicus</name>
    <dbReference type="NCBI Taxonomy" id="137267"/>
    <lineage>
        <taxon>Bacteria</taxon>
        <taxon>Bacillati</taxon>
        <taxon>Actinomycetota</taxon>
        <taxon>Actinomycetes</taxon>
        <taxon>Micromonosporales</taxon>
        <taxon>Micromonosporaceae</taxon>
        <taxon>Catenuloplanes</taxon>
    </lineage>
</organism>
<name>A0AAE3VV99_9ACTN</name>
<evidence type="ECO:0000313" key="1">
    <source>
        <dbReference type="EMBL" id="MDQ0364673.1"/>
    </source>
</evidence>
<gene>
    <name evidence="1" type="ORF">J2S42_001342</name>
</gene>
<reference evidence="1 2" key="1">
    <citation type="submission" date="2023-07" db="EMBL/GenBank/DDBJ databases">
        <title>Sequencing the genomes of 1000 actinobacteria strains.</title>
        <authorList>
            <person name="Klenk H.-P."/>
        </authorList>
    </citation>
    <scope>NUCLEOTIDE SEQUENCE [LARGE SCALE GENOMIC DNA]</scope>
    <source>
        <strain evidence="1 2">DSM 44709</strain>
    </source>
</reference>
<dbReference type="Proteomes" id="UP001240236">
    <property type="component" value="Unassembled WGS sequence"/>
</dbReference>
<sequence length="54" mass="5694">MLAAAGTLLAVVAAIAGAWTAVAWRTALTAVLHVYPTILQRAIRARLTRLQPSP</sequence>